<sequence length="171" mass="18446">MSLLVEPWNKAACDRNEKERLLMAGLLKQKTREDYLLEHIGLNRNFQLLSPSSQSQQQIPGTPSLHKQRRRAPSEGASTPLRAVSDTLGLGDRQRSGKYTPPTSPGFAKSRSKSASAIQRPASKGSAASMMTSEAGEPRLRTPPADPLIQVLMKGPPLFSPNLATAASACV</sequence>
<dbReference type="AlphaFoldDB" id="A0A7S4WIY8"/>
<organism evidence="2">
    <name type="scientific">Alexandrium monilatum</name>
    <dbReference type="NCBI Taxonomy" id="311494"/>
    <lineage>
        <taxon>Eukaryota</taxon>
        <taxon>Sar</taxon>
        <taxon>Alveolata</taxon>
        <taxon>Dinophyceae</taxon>
        <taxon>Gonyaulacales</taxon>
        <taxon>Pyrocystaceae</taxon>
        <taxon>Alexandrium</taxon>
    </lineage>
</organism>
<proteinExistence type="predicted"/>
<dbReference type="EMBL" id="HBNR01086876">
    <property type="protein sequence ID" value="CAE4664939.1"/>
    <property type="molecule type" value="Transcribed_RNA"/>
</dbReference>
<evidence type="ECO:0000313" key="2">
    <source>
        <dbReference type="EMBL" id="CAE4664939.1"/>
    </source>
</evidence>
<evidence type="ECO:0000256" key="1">
    <source>
        <dbReference type="SAM" id="MobiDB-lite"/>
    </source>
</evidence>
<accession>A0A7S4WIY8</accession>
<reference evidence="2" key="1">
    <citation type="submission" date="2021-01" db="EMBL/GenBank/DDBJ databases">
        <authorList>
            <person name="Corre E."/>
            <person name="Pelletier E."/>
            <person name="Niang G."/>
            <person name="Scheremetjew M."/>
            <person name="Finn R."/>
            <person name="Kale V."/>
            <person name="Holt S."/>
            <person name="Cochrane G."/>
            <person name="Meng A."/>
            <person name="Brown T."/>
            <person name="Cohen L."/>
        </authorList>
    </citation>
    <scope>NUCLEOTIDE SEQUENCE</scope>
    <source>
        <strain evidence="2">CCMP3105</strain>
    </source>
</reference>
<gene>
    <name evidence="2" type="ORF">AMON00008_LOCUS62276</name>
</gene>
<name>A0A7S4WIY8_9DINO</name>
<protein>
    <submittedName>
        <fullName evidence="2">Uncharacterized protein</fullName>
    </submittedName>
</protein>
<feature type="region of interest" description="Disordered" evidence="1">
    <location>
        <begin position="51"/>
        <end position="144"/>
    </location>
</feature>